<dbReference type="InterPro" id="IPR039448">
    <property type="entry name" value="Beta_helix"/>
</dbReference>
<keyword evidence="9" id="KW-1185">Reference proteome</keyword>
<dbReference type="InterPro" id="IPR012334">
    <property type="entry name" value="Pectin_lyas_fold"/>
</dbReference>
<evidence type="ECO:0000256" key="4">
    <source>
        <dbReference type="SAM" id="MobiDB-lite"/>
    </source>
</evidence>
<reference evidence="9" key="1">
    <citation type="journal article" date="2019" name="Int. J. Syst. Evol. Microbiol.">
        <title>The Global Catalogue of Microorganisms (GCM) 10K type strain sequencing project: providing services to taxonomists for standard genome sequencing and annotation.</title>
        <authorList>
            <consortium name="The Broad Institute Genomics Platform"/>
            <consortium name="The Broad Institute Genome Sequencing Center for Infectious Disease"/>
            <person name="Wu L."/>
            <person name="Ma J."/>
        </authorList>
    </citation>
    <scope>NUCLEOTIDE SEQUENCE [LARGE SCALE GENOMIC DNA]</scope>
    <source>
        <strain evidence="9">CGMCC 1.12849</strain>
    </source>
</reference>
<evidence type="ECO:0000313" key="8">
    <source>
        <dbReference type="EMBL" id="MFC4715723.1"/>
    </source>
</evidence>
<dbReference type="Pfam" id="PF07602">
    <property type="entry name" value="DUF1565"/>
    <property type="match status" value="1"/>
</dbReference>
<dbReference type="RefSeq" id="WP_346060263.1">
    <property type="nucleotide sequence ID" value="NZ_BAAAVQ010000076.1"/>
</dbReference>
<dbReference type="Gene3D" id="2.160.20.10">
    <property type="entry name" value="Single-stranded right-handed beta-helix, Pectin lyase-like"/>
    <property type="match status" value="2"/>
</dbReference>
<evidence type="ECO:0000256" key="3">
    <source>
        <dbReference type="ARBA" id="ARBA00022786"/>
    </source>
</evidence>
<dbReference type="InterPro" id="IPR006626">
    <property type="entry name" value="PbH1"/>
</dbReference>
<evidence type="ECO:0000256" key="5">
    <source>
        <dbReference type="SAM" id="SignalP"/>
    </source>
</evidence>
<dbReference type="PANTHER" id="PTHR22990:SF15">
    <property type="entry name" value="F-BOX ONLY PROTEIN 10"/>
    <property type="match status" value="1"/>
</dbReference>
<dbReference type="EMBL" id="JBHSHE010000022">
    <property type="protein sequence ID" value="MFC4715723.1"/>
    <property type="molecule type" value="Genomic_DNA"/>
</dbReference>
<evidence type="ECO:0000256" key="2">
    <source>
        <dbReference type="ARBA" id="ARBA00022737"/>
    </source>
</evidence>
<proteinExistence type="predicted"/>
<dbReference type="InterPro" id="IPR051550">
    <property type="entry name" value="SCF-Subunits/Alg-Epimerases"/>
</dbReference>
<feature type="chain" id="PRO_5047421358" evidence="5">
    <location>
        <begin position="31"/>
        <end position="829"/>
    </location>
</feature>
<dbReference type="SUPFAM" id="SSF51126">
    <property type="entry name" value="Pectin lyase-like"/>
    <property type="match status" value="1"/>
</dbReference>
<feature type="signal peptide" evidence="5">
    <location>
        <begin position="1"/>
        <end position="30"/>
    </location>
</feature>
<dbReference type="Proteomes" id="UP001595884">
    <property type="component" value="Unassembled WGS sequence"/>
</dbReference>
<dbReference type="InterPro" id="IPR011459">
    <property type="entry name" value="DUF1565"/>
</dbReference>
<organism evidence="8 9">
    <name type="scientific">Glutamicibacter bergerei</name>
    <dbReference type="NCBI Taxonomy" id="256702"/>
    <lineage>
        <taxon>Bacteria</taxon>
        <taxon>Bacillati</taxon>
        <taxon>Actinomycetota</taxon>
        <taxon>Actinomycetes</taxon>
        <taxon>Micrococcales</taxon>
        <taxon>Micrococcaceae</taxon>
        <taxon>Glutamicibacter</taxon>
    </lineage>
</organism>
<keyword evidence="3" id="KW-0833">Ubl conjugation pathway</keyword>
<feature type="domain" description="Right handed beta helix" evidence="7">
    <location>
        <begin position="502"/>
        <end position="656"/>
    </location>
</feature>
<dbReference type="InterPro" id="IPR022441">
    <property type="entry name" value="Para_beta_helix_rpt-2"/>
</dbReference>
<accession>A0ABV9MM44</accession>
<dbReference type="InterPro" id="IPR011050">
    <property type="entry name" value="Pectin_lyase_fold/virulence"/>
</dbReference>
<dbReference type="SMART" id="SM00710">
    <property type="entry name" value="PbH1"/>
    <property type="match status" value="5"/>
</dbReference>
<comment type="pathway">
    <text evidence="1">Protein modification; protein ubiquitination.</text>
</comment>
<dbReference type="Pfam" id="PF13229">
    <property type="entry name" value="Beta_helix"/>
    <property type="match status" value="1"/>
</dbReference>
<name>A0ABV9MM44_9MICC</name>
<sequence>MKTFRRLAVSTTLGALLATSFHLAPMPNSAAPASAATNLLVDSMDSALTSGWGSPEIGSVYSVNAASRFSKSQGIGAVKILPGKNSYATSTLKESDVAAKVDVSFDSIPQSGSVYAHVALRHSVDSRYETSLRLTSTGKLTLEVSKTIAGKKTVIDSHLVASKATAGQAYRVEFTVTGSHSPVLKARAYSGSSAPQWQIMNTQAGSAVLSKAGALRLGGYLSAAATKSTGIHVDNLQVSAASELNTAKPQPLEPDDQPLANAEPLEVDLPPLGQPQSPTPAPTPEAEQQLPAGALYVSTQGASNATGTVKAPLRSIGEAIAKAKSGQSIVVRAGSYHESLTVPAGKKLHLRNYPGEKVWLDGSSAVTGFTSSSTGYSTAWKYDFDSSPTYTRGANDNKEEAWGFVSDSHPMAAHPEQVWVDGARLKQVKSLSSLEAGTFHVDKAANKLTLGSNPAGKSVRASTLVKALSIRADGSSVDGINIRKFAPSVPDMGAVTAEKPGITVKNLTVEDSATTGINVSAVNNQISNVNIKRSGMLGMNAVYSDGLKVNALNASSNNMERFNSSPVSGGLKITRSRNIAVTNSTMANNNGPGLWIDESVYNSKILNNDMTDNTGHGLSLEISAKAVVANNRIINNGGNGIKLNNSSDVDIWNNTISGKNRVLNIVQDKRRGANKSDPGHDPRQAFPDATMPWIIKNVTVKNNVLSNTGGGNAIVAIEDYSRQLTAEQMKISLDSNAYHRTGSTNPNWSAVWSNAAANPSVYTTLSDFQKAEKQDLSSFEVTAPTVLNGSYQPTSAVSGKASKATALPSSVASLIRQSAGSKHLGAFPR</sequence>
<feature type="region of interest" description="Disordered" evidence="4">
    <location>
        <begin position="247"/>
        <end position="288"/>
    </location>
</feature>
<gene>
    <name evidence="8" type="ORF">ACFO7V_06175</name>
</gene>
<keyword evidence="2" id="KW-0677">Repeat</keyword>
<dbReference type="NCBIfam" id="TIGR03804">
    <property type="entry name" value="para_beta_helix"/>
    <property type="match status" value="1"/>
</dbReference>
<evidence type="ECO:0000313" key="9">
    <source>
        <dbReference type="Proteomes" id="UP001595884"/>
    </source>
</evidence>
<protein>
    <submittedName>
        <fullName evidence="8">Right-handed parallel beta-helix repeat-containing protein</fullName>
    </submittedName>
</protein>
<evidence type="ECO:0000259" key="7">
    <source>
        <dbReference type="Pfam" id="PF13229"/>
    </source>
</evidence>
<evidence type="ECO:0000259" key="6">
    <source>
        <dbReference type="Pfam" id="PF07602"/>
    </source>
</evidence>
<feature type="domain" description="DUF1565" evidence="6">
    <location>
        <begin position="300"/>
        <end position="340"/>
    </location>
</feature>
<comment type="caution">
    <text evidence="8">The sequence shown here is derived from an EMBL/GenBank/DDBJ whole genome shotgun (WGS) entry which is preliminary data.</text>
</comment>
<evidence type="ECO:0000256" key="1">
    <source>
        <dbReference type="ARBA" id="ARBA00004906"/>
    </source>
</evidence>
<dbReference type="PANTHER" id="PTHR22990">
    <property type="entry name" value="F-BOX ONLY PROTEIN"/>
    <property type="match status" value="1"/>
</dbReference>
<keyword evidence="5" id="KW-0732">Signal</keyword>